<evidence type="ECO:0000256" key="14">
    <source>
        <dbReference type="ARBA" id="ARBA00023319"/>
    </source>
</evidence>
<keyword evidence="5" id="KW-0732">Signal</keyword>
<evidence type="ECO:0000259" key="17">
    <source>
        <dbReference type="PROSITE" id="PS50221"/>
    </source>
</evidence>
<dbReference type="PROSITE" id="PS50227">
    <property type="entry name" value="G_PROTEIN_RECEP_F2_3"/>
    <property type="match status" value="1"/>
</dbReference>
<dbReference type="InterPro" id="IPR017981">
    <property type="entry name" value="GPCR_2-like_7TM"/>
</dbReference>
<keyword evidence="6" id="KW-0677">Repeat</keyword>
<feature type="transmembrane region" description="Helical" evidence="16">
    <location>
        <begin position="788"/>
        <end position="808"/>
    </location>
</feature>
<feature type="transmembrane region" description="Helical" evidence="16">
    <location>
        <begin position="732"/>
        <end position="754"/>
    </location>
</feature>
<feature type="transmembrane region" description="Helical" evidence="16">
    <location>
        <begin position="828"/>
        <end position="851"/>
    </location>
</feature>
<comment type="similarity">
    <text evidence="2">Belongs to the G-protein coupled receptor 2 family. Adhesion G-protein coupled receptor (ADGR) subfamily.</text>
</comment>
<feature type="transmembrane region" description="Helical" evidence="16">
    <location>
        <begin position="673"/>
        <end position="694"/>
    </location>
</feature>
<feature type="region of interest" description="Disordered" evidence="15">
    <location>
        <begin position="1251"/>
        <end position="1270"/>
    </location>
</feature>
<keyword evidence="3" id="KW-0433">Leucine-rich repeat</keyword>
<comment type="subcellular location">
    <subcellularLocation>
        <location evidence="1">Membrane</location>
        <topology evidence="1">Multi-pass membrane protein</topology>
    </subcellularLocation>
</comment>
<dbReference type="Gene3D" id="1.20.1070.10">
    <property type="entry name" value="Rhodopsin 7-helix transmembrane proteins"/>
    <property type="match status" value="1"/>
</dbReference>
<evidence type="ECO:0000256" key="2">
    <source>
        <dbReference type="ARBA" id="ARBA00007343"/>
    </source>
</evidence>
<dbReference type="InterPro" id="IPR058808">
    <property type="entry name" value="GAIN_ADGRA2/3"/>
</dbReference>
<keyword evidence="10" id="KW-1015">Disulfide bond</keyword>
<gene>
    <name evidence="21" type="primary">ADGRA1</name>
</gene>
<evidence type="ECO:0000256" key="3">
    <source>
        <dbReference type="ARBA" id="ARBA00022614"/>
    </source>
</evidence>
<evidence type="ECO:0000259" key="20">
    <source>
        <dbReference type="PROSITE" id="PS50835"/>
    </source>
</evidence>
<dbReference type="PROSITE" id="PS50835">
    <property type="entry name" value="IG_LIKE"/>
    <property type="match status" value="1"/>
</dbReference>
<evidence type="ECO:0000256" key="11">
    <source>
        <dbReference type="ARBA" id="ARBA00023170"/>
    </source>
</evidence>
<dbReference type="InterPro" id="IPR017983">
    <property type="entry name" value="GPCR_2_secretin-like_CS"/>
</dbReference>
<dbReference type="PROSITE" id="PS50261">
    <property type="entry name" value="G_PROTEIN_RECEP_F2_4"/>
    <property type="match status" value="1"/>
</dbReference>
<sequence>KQYVTKQRPSLCMIFILFLTYRNCPDLFIDSCHCTSERSKELSRQNVWVKVVCDDVELMDTLQPSFLPNKTSDVLGLSLSHNLKFAFCPYRDLSNNRIGCLSPEMFVDLGNLSKLNLSGNIFSSLPVGLFTHLVSLKVLHFSTESLFCDCQLEWLLVWARANGVRLGNDTLCVYPTHLHGLEVRNLRETQLRCDGPLELPLFQLIPSQRQVVFRGDRLPLQCTVSYLDPSVKLRWRHNGRAIHSNEGRGVYVEETLVHDCCLLTSEVILSNIDHSLSGNWECQVTSSRGNRSREMEIVVLETSAPYCSADRVSGNKGDFRWPKTLAGLLAFLPCAPSTFGSAPHPSGASSHHPTQREKKAWRRCDPAGQWAEDDYTQCPYASEVTRVLHELTQMTINTSNAQPLAQQLVAFTSRAGDFSDVMDVIFVTHLVERLTHVKNHFHLCGRKPYQIGARELIRRRSLPSETHSHGYLCSLVATNLGERGNVSILQATGVIIFSLSLANGIIQFVFCPFLFHPQNSVAVAAIHLPLAGTPNPSALQSVDNSTCKLQFIVFRNGKLFPCTGNSSNLADDGKRRSVSTPVAFTKLDGCSIGSAVHSVTIALRHFALGVDPTAAYWDFDLLDGHGGWRAEGCHITGSTGNTTTIHCTHHNNFAVLMKVLSFPPYPGEFLHPVVYACTAVMLLCLFASIITYIVHHSTIRISRKGWHMLLNFCFHTALTFTVFAGGINRIKYPIICQAVGVVLHYSSLSTMLWLGVMARNIYKQVTKKPLQHQDSDPPTHPKQPMLRFYLVSGGVPFIICGITAGVNIDNYGSGETSPYCWMVWESSLGAFYGPVAFIVLVTCVYFLCTFIQLRRHPERKYELKALTQEQQRLASVTGMGGHCHQGGGGEPGALPPPPNRGQCHAGCHSAIAINPSLLANEHSFKAQLRTAAFTLFLFVATWAFGALAVSQGHFLDMIFSCLYGAFSVTLGLFVLIHHCAKRDDVWHCWCACCPGRRTNHGCHGHGHLCPKVNVNGDTIGHGHGHCHLDSPCPGKALLGGHAQSGTLGHCKHGSLTPAQNHVTCLSPVAPCCTALHSQQLMEEEPTAHVLLHTDPEGYRPGIHLHRCLKGSTRTKPRHFSRHRQAGTGGVAEREYAYHIPSSVDGGSIHSSHTDSPHSMHERLGHICHLAASPHEVGHHTCHASAAAVAHEAAQACHAPCHRHMPCCAKADLFPTLCQAEAGDTGTFLCGCGKKANEEDLIVPHHHLEMHPRRQSYPQNPPPNQNGILKGGLHEGFVYASDSTGNIRTGPWRNETTV</sequence>
<dbReference type="InterPro" id="IPR007110">
    <property type="entry name" value="Ig-like_dom"/>
</dbReference>
<evidence type="ECO:0000256" key="10">
    <source>
        <dbReference type="ARBA" id="ARBA00023157"/>
    </source>
</evidence>
<dbReference type="InterPro" id="IPR001879">
    <property type="entry name" value="GPCR_2_extracellular_dom"/>
</dbReference>
<dbReference type="GO" id="GO:0014069">
    <property type="term" value="C:postsynaptic density"/>
    <property type="evidence" value="ECO:0007669"/>
    <property type="project" value="TreeGrafter"/>
</dbReference>
<evidence type="ECO:0000256" key="9">
    <source>
        <dbReference type="ARBA" id="ARBA00023136"/>
    </source>
</evidence>
<dbReference type="InterPro" id="IPR000203">
    <property type="entry name" value="GPS"/>
</dbReference>
<dbReference type="InterPro" id="IPR003599">
    <property type="entry name" value="Ig_sub"/>
</dbReference>
<evidence type="ECO:0000256" key="12">
    <source>
        <dbReference type="ARBA" id="ARBA00023180"/>
    </source>
</evidence>
<name>A0A8K9ULV0_ONCMY</name>
<keyword evidence="14" id="KW-0393">Immunoglobulin domain</keyword>
<evidence type="ECO:0000256" key="8">
    <source>
        <dbReference type="ARBA" id="ARBA00023040"/>
    </source>
</evidence>
<dbReference type="GO" id="GO:0005886">
    <property type="term" value="C:plasma membrane"/>
    <property type="evidence" value="ECO:0007669"/>
    <property type="project" value="TreeGrafter"/>
</dbReference>
<evidence type="ECO:0000256" key="6">
    <source>
        <dbReference type="ARBA" id="ARBA00022737"/>
    </source>
</evidence>
<keyword evidence="12" id="KW-0325">Glycoprotein</keyword>
<evidence type="ECO:0000256" key="4">
    <source>
        <dbReference type="ARBA" id="ARBA00022692"/>
    </source>
</evidence>
<dbReference type="SUPFAM" id="SSF52058">
    <property type="entry name" value="L domain-like"/>
    <property type="match status" value="1"/>
</dbReference>
<dbReference type="GO" id="GO:0004930">
    <property type="term" value="F:G protein-coupled receptor activity"/>
    <property type="evidence" value="ECO:0007669"/>
    <property type="project" value="UniProtKB-KW"/>
</dbReference>
<evidence type="ECO:0000313" key="22">
    <source>
        <dbReference type="Proteomes" id="UP000694395"/>
    </source>
</evidence>
<dbReference type="PANTHER" id="PTHR45930:SF3">
    <property type="entry name" value="ADHESION G PROTEIN-COUPLED RECEPTOR A1"/>
    <property type="match status" value="1"/>
</dbReference>
<dbReference type="InterPro" id="IPR057244">
    <property type="entry name" value="GAIN_B"/>
</dbReference>
<keyword evidence="9 16" id="KW-0472">Membrane</keyword>
<dbReference type="Proteomes" id="UP000694395">
    <property type="component" value="Chromosome 23"/>
</dbReference>
<dbReference type="Gene3D" id="4.10.1240.10">
    <property type="entry name" value="GPCR, family 2, extracellular hormone receptor domain"/>
    <property type="match status" value="1"/>
</dbReference>
<dbReference type="SMART" id="SM00409">
    <property type="entry name" value="IG"/>
    <property type="match status" value="1"/>
</dbReference>
<feature type="transmembrane region" description="Helical" evidence="16">
    <location>
        <begin position="706"/>
        <end position="726"/>
    </location>
</feature>
<dbReference type="InterPro" id="IPR001611">
    <property type="entry name" value="Leu-rich_rpt"/>
</dbReference>
<keyword evidence="4 16" id="KW-0812">Transmembrane</keyword>
<dbReference type="InterPro" id="IPR051963">
    <property type="entry name" value="Adhesion_GPCR_A"/>
</dbReference>
<dbReference type="Ensembl" id="ENSOMYT00000149890.1">
    <property type="protein sequence ID" value="ENSOMYP00000113244.1"/>
    <property type="gene ID" value="ENSOMYG00000046554.2"/>
</dbReference>
<dbReference type="SUPFAM" id="SSF111418">
    <property type="entry name" value="Hormone receptor domain"/>
    <property type="match status" value="1"/>
</dbReference>
<dbReference type="PROSITE" id="PS50221">
    <property type="entry name" value="GAIN_B"/>
    <property type="match status" value="1"/>
</dbReference>
<dbReference type="SUPFAM" id="SSF48726">
    <property type="entry name" value="Immunoglobulin"/>
    <property type="match status" value="1"/>
</dbReference>
<reference evidence="21" key="2">
    <citation type="submission" date="2025-08" db="UniProtKB">
        <authorList>
            <consortium name="Ensembl"/>
        </authorList>
    </citation>
    <scope>IDENTIFICATION</scope>
</reference>
<feature type="domain" description="G-protein coupled receptors family 2 profile 1" evidence="18">
    <location>
        <begin position="281"/>
        <end position="382"/>
    </location>
</feature>
<feature type="domain" description="Ig-like" evidence="20">
    <location>
        <begin position="200"/>
        <end position="298"/>
    </location>
</feature>
<dbReference type="Pfam" id="PF26588">
    <property type="entry name" value="GAIN_ADGRA3"/>
    <property type="match status" value="1"/>
</dbReference>
<keyword evidence="22" id="KW-1185">Reference proteome</keyword>
<dbReference type="PANTHER" id="PTHR45930">
    <property type="entry name" value="G-PROTEIN COUPLED RECEPTOR 124-LIKE PROTEIN"/>
    <property type="match status" value="1"/>
</dbReference>
<dbReference type="InterPro" id="IPR036445">
    <property type="entry name" value="GPCR_2_extracell_dom_sf"/>
</dbReference>
<dbReference type="InterPro" id="IPR036179">
    <property type="entry name" value="Ig-like_dom_sf"/>
</dbReference>
<evidence type="ECO:0000256" key="1">
    <source>
        <dbReference type="ARBA" id="ARBA00004141"/>
    </source>
</evidence>
<proteinExistence type="inferred from homology"/>
<evidence type="ECO:0000256" key="7">
    <source>
        <dbReference type="ARBA" id="ARBA00022989"/>
    </source>
</evidence>
<dbReference type="SUPFAM" id="SSF81321">
    <property type="entry name" value="Family A G protein-coupled receptor-like"/>
    <property type="match status" value="1"/>
</dbReference>
<feature type="domain" description="GAIN-B" evidence="17">
    <location>
        <begin position="512"/>
        <end position="663"/>
    </location>
</feature>
<evidence type="ECO:0000256" key="16">
    <source>
        <dbReference type="SAM" id="Phobius"/>
    </source>
</evidence>
<keyword evidence="13" id="KW-0807">Transducer</keyword>
<feature type="region of interest" description="Disordered" evidence="15">
    <location>
        <begin position="342"/>
        <end position="361"/>
    </location>
</feature>
<feature type="compositionally biased region" description="Low complexity" evidence="15">
    <location>
        <begin position="342"/>
        <end position="352"/>
    </location>
</feature>
<feature type="transmembrane region" description="Helical" evidence="16">
    <location>
        <begin position="957"/>
        <end position="976"/>
    </location>
</feature>
<reference evidence="21" key="3">
    <citation type="submission" date="2025-09" db="UniProtKB">
        <authorList>
            <consortium name="Ensembl"/>
        </authorList>
    </citation>
    <scope>IDENTIFICATION</scope>
</reference>
<dbReference type="SMART" id="SM00082">
    <property type="entry name" value="LRRCT"/>
    <property type="match status" value="1"/>
</dbReference>
<keyword evidence="11" id="KW-0675">Receptor</keyword>
<feature type="transmembrane region" description="Helical" evidence="16">
    <location>
        <begin position="931"/>
        <end position="951"/>
    </location>
</feature>
<organism evidence="21 22">
    <name type="scientific">Oncorhynchus mykiss</name>
    <name type="common">Rainbow trout</name>
    <name type="synonym">Salmo gairdneri</name>
    <dbReference type="NCBI Taxonomy" id="8022"/>
    <lineage>
        <taxon>Eukaryota</taxon>
        <taxon>Metazoa</taxon>
        <taxon>Chordata</taxon>
        <taxon>Craniata</taxon>
        <taxon>Vertebrata</taxon>
        <taxon>Euteleostomi</taxon>
        <taxon>Actinopterygii</taxon>
        <taxon>Neopterygii</taxon>
        <taxon>Teleostei</taxon>
        <taxon>Protacanthopterygii</taxon>
        <taxon>Salmoniformes</taxon>
        <taxon>Salmonidae</taxon>
        <taxon>Salmoninae</taxon>
        <taxon>Oncorhynchus</taxon>
    </lineage>
</organism>
<dbReference type="InterPro" id="IPR000483">
    <property type="entry name" value="Cys-rich_flank_reg_C"/>
</dbReference>
<dbReference type="GO" id="GO:0098978">
    <property type="term" value="C:glutamatergic synapse"/>
    <property type="evidence" value="ECO:0007669"/>
    <property type="project" value="TreeGrafter"/>
</dbReference>
<evidence type="ECO:0000256" key="5">
    <source>
        <dbReference type="ARBA" id="ARBA00022729"/>
    </source>
</evidence>
<evidence type="ECO:0000259" key="19">
    <source>
        <dbReference type="PROSITE" id="PS50261"/>
    </source>
</evidence>
<dbReference type="InterPro" id="IPR032675">
    <property type="entry name" value="LRR_dom_sf"/>
</dbReference>
<dbReference type="InterPro" id="IPR013783">
    <property type="entry name" value="Ig-like_fold"/>
</dbReference>
<dbReference type="PROSITE" id="PS00650">
    <property type="entry name" value="G_PROTEIN_RECEP_F2_2"/>
    <property type="match status" value="1"/>
</dbReference>
<keyword evidence="7 16" id="KW-1133">Transmembrane helix</keyword>
<dbReference type="Gene3D" id="2.60.40.10">
    <property type="entry name" value="Immunoglobulins"/>
    <property type="match status" value="1"/>
</dbReference>
<reference evidence="21" key="1">
    <citation type="submission" date="2020-07" db="EMBL/GenBank/DDBJ databases">
        <title>A long reads based de novo assembly of the rainbow trout Arlee double haploid line genome.</title>
        <authorList>
            <person name="Gao G."/>
            <person name="Palti Y."/>
        </authorList>
    </citation>
    <scope>NUCLEOTIDE SEQUENCE [LARGE SCALE GENOMIC DNA]</scope>
</reference>
<evidence type="ECO:0000259" key="18">
    <source>
        <dbReference type="PROSITE" id="PS50227"/>
    </source>
</evidence>
<dbReference type="Gene3D" id="2.60.220.50">
    <property type="match status" value="1"/>
</dbReference>
<dbReference type="SMART" id="SM00303">
    <property type="entry name" value="GPS"/>
    <property type="match status" value="1"/>
</dbReference>
<protein>
    <submittedName>
        <fullName evidence="21">Adhesion G protein-coupled receptor A1</fullName>
    </submittedName>
</protein>
<evidence type="ECO:0000313" key="21">
    <source>
        <dbReference type="Ensembl" id="ENSOMYP00000113244.1"/>
    </source>
</evidence>
<dbReference type="InterPro" id="IPR000832">
    <property type="entry name" value="GPCR_2_secretin-like"/>
</dbReference>
<evidence type="ECO:0000256" key="15">
    <source>
        <dbReference type="SAM" id="MobiDB-lite"/>
    </source>
</evidence>
<dbReference type="Pfam" id="PF00002">
    <property type="entry name" value="7tm_2"/>
    <property type="match status" value="1"/>
</dbReference>
<dbReference type="GO" id="GO:0007166">
    <property type="term" value="P:cell surface receptor signaling pathway"/>
    <property type="evidence" value="ECO:0007669"/>
    <property type="project" value="InterPro"/>
</dbReference>
<feature type="domain" description="G-protein coupled receptors family 2 profile 2" evidence="19">
    <location>
        <begin position="670"/>
        <end position="982"/>
    </location>
</feature>
<keyword evidence="8" id="KW-0297">G-protein coupled receptor</keyword>
<evidence type="ECO:0000256" key="13">
    <source>
        <dbReference type="ARBA" id="ARBA00023224"/>
    </source>
</evidence>
<dbReference type="Pfam" id="PF01825">
    <property type="entry name" value="GPS"/>
    <property type="match status" value="1"/>
</dbReference>
<dbReference type="Pfam" id="PF13895">
    <property type="entry name" value="Ig_2"/>
    <property type="match status" value="1"/>
</dbReference>
<dbReference type="Pfam" id="PF13855">
    <property type="entry name" value="LRR_8"/>
    <property type="match status" value="1"/>
</dbReference>
<accession>A0A8K9ULV0</accession>
<dbReference type="GeneTree" id="ENSGT00940000160175"/>
<dbReference type="Gene3D" id="3.80.10.10">
    <property type="entry name" value="Ribonuclease Inhibitor"/>
    <property type="match status" value="1"/>
</dbReference>
<dbReference type="InterPro" id="IPR046338">
    <property type="entry name" value="GAIN_dom_sf"/>
</dbReference>